<dbReference type="OrthoDB" id="2898509at2759"/>
<dbReference type="InterPro" id="IPR002347">
    <property type="entry name" value="SDR_fam"/>
</dbReference>
<dbReference type="AlphaFoldDB" id="A0A175W2Q4"/>
<keyword evidence="3" id="KW-1185">Reference proteome</keyword>
<protein>
    <submittedName>
        <fullName evidence="2">3-keto-steroid reductase</fullName>
    </submittedName>
</protein>
<evidence type="ECO:0000313" key="2">
    <source>
        <dbReference type="EMBL" id="KXX77530.1"/>
    </source>
</evidence>
<dbReference type="InterPro" id="IPR036291">
    <property type="entry name" value="NAD(P)-bd_dom_sf"/>
</dbReference>
<evidence type="ECO:0000256" key="1">
    <source>
        <dbReference type="ARBA" id="ARBA00023002"/>
    </source>
</evidence>
<organism evidence="2 3">
    <name type="scientific">Madurella mycetomatis</name>
    <dbReference type="NCBI Taxonomy" id="100816"/>
    <lineage>
        <taxon>Eukaryota</taxon>
        <taxon>Fungi</taxon>
        <taxon>Dikarya</taxon>
        <taxon>Ascomycota</taxon>
        <taxon>Pezizomycotina</taxon>
        <taxon>Sordariomycetes</taxon>
        <taxon>Sordariomycetidae</taxon>
        <taxon>Sordariales</taxon>
        <taxon>Sordariales incertae sedis</taxon>
        <taxon>Madurella</taxon>
    </lineage>
</organism>
<keyword evidence="1" id="KW-0560">Oxidoreductase</keyword>
<dbReference type="GO" id="GO:0016491">
    <property type="term" value="F:oxidoreductase activity"/>
    <property type="evidence" value="ECO:0007669"/>
    <property type="project" value="UniProtKB-KW"/>
</dbReference>
<dbReference type="SUPFAM" id="SSF51735">
    <property type="entry name" value="NAD(P)-binding Rossmann-fold domains"/>
    <property type="match status" value="1"/>
</dbReference>
<name>A0A175W2Q4_9PEZI</name>
<evidence type="ECO:0000313" key="3">
    <source>
        <dbReference type="Proteomes" id="UP000078237"/>
    </source>
</evidence>
<dbReference type="Proteomes" id="UP000078237">
    <property type="component" value="Unassembled WGS sequence"/>
</dbReference>
<comment type="caution">
    <text evidence="2">The sequence shown here is derived from an EMBL/GenBank/DDBJ whole genome shotgun (WGS) entry which is preliminary data.</text>
</comment>
<dbReference type="STRING" id="100816.A0A175W2Q4"/>
<dbReference type="VEuPathDB" id="FungiDB:MMYC01_207392"/>
<gene>
    <name evidence="2" type="ORF">MMYC01_207392</name>
</gene>
<dbReference type="EMBL" id="LCTW02000156">
    <property type="protein sequence ID" value="KXX77530.1"/>
    <property type="molecule type" value="Genomic_DNA"/>
</dbReference>
<proteinExistence type="predicted"/>
<sequence length="347" mass="37630">MVSLEKMRASNARIPHSLPQGLVAVFVGGTSGIGETTMKKFAKHTLRPRIYFIGRSEQSAIRILAELQALNPAGEYHFLQADVSLLQNVDDVCRELHTKETRINLLFLTCGTMVTGQETVEALYYPTALTYYARIRFIANLLPLLQKASSLRRVVTVYGGTKEGLLDPSNFPGCYIPPEAHTSQARGHLSSMMTLALESLALEAPDVSFVHSFPGCVRTNLGRDVQSRGMRGLLSKVKVVGSVGAVPVGETGERQLFLATSARFPARDGVDVSSTSGVKLEGNDGVSVAKGSDGLEGSGVYSVGFDGEPGETKVEELLMRLRGEDLVRRVWVHTVAEFIRVTGSEFV</sequence>
<dbReference type="Pfam" id="PF00106">
    <property type="entry name" value="adh_short"/>
    <property type="match status" value="1"/>
</dbReference>
<dbReference type="PANTHER" id="PTHR47534">
    <property type="entry name" value="YALI0E05731P"/>
    <property type="match status" value="1"/>
</dbReference>
<dbReference type="Gene3D" id="3.40.50.720">
    <property type="entry name" value="NAD(P)-binding Rossmann-like Domain"/>
    <property type="match status" value="1"/>
</dbReference>
<dbReference type="PANTHER" id="PTHR47534:SF3">
    <property type="entry name" value="ALCOHOL DEHYDROGENASE-LIKE C-TERMINAL DOMAIN-CONTAINING PROTEIN"/>
    <property type="match status" value="1"/>
</dbReference>
<dbReference type="InterPro" id="IPR052228">
    <property type="entry name" value="Sec_Metab_Biosynth_Oxidored"/>
</dbReference>
<accession>A0A175W2Q4</accession>
<reference evidence="2 3" key="1">
    <citation type="journal article" date="2016" name="Genome Announc.">
        <title>Genome Sequence of Madurella mycetomatis mm55, Isolated from a Human Mycetoma Case in Sudan.</title>
        <authorList>
            <person name="Smit S."/>
            <person name="Derks M.F."/>
            <person name="Bervoets S."/>
            <person name="Fahal A."/>
            <person name="van Leeuwen W."/>
            <person name="van Belkum A."/>
            <person name="van de Sande W.W."/>
        </authorList>
    </citation>
    <scope>NUCLEOTIDE SEQUENCE [LARGE SCALE GENOMIC DNA]</scope>
    <source>
        <strain evidence="3">mm55</strain>
    </source>
</reference>